<proteinExistence type="predicted"/>
<dbReference type="Proteomes" id="UP000265520">
    <property type="component" value="Unassembled WGS sequence"/>
</dbReference>
<accession>A0A392V8N5</accession>
<comment type="caution">
    <text evidence="1">The sequence shown here is derived from an EMBL/GenBank/DDBJ whole genome shotgun (WGS) entry which is preliminary data.</text>
</comment>
<evidence type="ECO:0000313" key="1">
    <source>
        <dbReference type="EMBL" id="MCI83812.1"/>
    </source>
</evidence>
<evidence type="ECO:0000313" key="2">
    <source>
        <dbReference type="Proteomes" id="UP000265520"/>
    </source>
</evidence>
<feature type="non-terminal residue" evidence="1">
    <location>
        <position position="46"/>
    </location>
</feature>
<name>A0A392V8N5_9FABA</name>
<sequence>MDTTDANELSVKTDNEVDHFRDTSSYNSSFLVSEVDFSLGGGETTM</sequence>
<reference evidence="1 2" key="1">
    <citation type="journal article" date="2018" name="Front. Plant Sci.">
        <title>Red Clover (Trifolium pratense) and Zigzag Clover (T. medium) - A Picture of Genomic Similarities and Differences.</title>
        <authorList>
            <person name="Dluhosova J."/>
            <person name="Istvanek J."/>
            <person name="Nedelnik J."/>
            <person name="Repkova J."/>
        </authorList>
    </citation>
    <scope>NUCLEOTIDE SEQUENCE [LARGE SCALE GENOMIC DNA]</scope>
    <source>
        <strain evidence="2">cv. 10/8</strain>
        <tissue evidence="1">Leaf</tissue>
    </source>
</reference>
<organism evidence="1 2">
    <name type="scientific">Trifolium medium</name>
    <dbReference type="NCBI Taxonomy" id="97028"/>
    <lineage>
        <taxon>Eukaryota</taxon>
        <taxon>Viridiplantae</taxon>
        <taxon>Streptophyta</taxon>
        <taxon>Embryophyta</taxon>
        <taxon>Tracheophyta</taxon>
        <taxon>Spermatophyta</taxon>
        <taxon>Magnoliopsida</taxon>
        <taxon>eudicotyledons</taxon>
        <taxon>Gunneridae</taxon>
        <taxon>Pentapetalae</taxon>
        <taxon>rosids</taxon>
        <taxon>fabids</taxon>
        <taxon>Fabales</taxon>
        <taxon>Fabaceae</taxon>
        <taxon>Papilionoideae</taxon>
        <taxon>50 kb inversion clade</taxon>
        <taxon>NPAAA clade</taxon>
        <taxon>Hologalegina</taxon>
        <taxon>IRL clade</taxon>
        <taxon>Trifolieae</taxon>
        <taxon>Trifolium</taxon>
    </lineage>
</organism>
<protein>
    <submittedName>
        <fullName evidence="1">Trafficking protein particle complex subunit 8-like</fullName>
    </submittedName>
</protein>
<keyword evidence="2" id="KW-1185">Reference proteome</keyword>
<dbReference type="EMBL" id="LXQA011076007">
    <property type="protein sequence ID" value="MCI83812.1"/>
    <property type="molecule type" value="Genomic_DNA"/>
</dbReference>
<dbReference type="AlphaFoldDB" id="A0A392V8N5"/>